<evidence type="ECO:0000313" key="1">
    <source>
        <dbReference type="EMBL" id="EKC43412.1"/>
    </source>
</evidence>
<dbReference type="SUPFAM" id="SSF49899">
    <property type="entry name" value="Concanavalin A-like lectins/glucanases"/>
    <property type="match status" value="1"/>
</dbReference>
<dbReference type="InterPro" id="IPR013320">
    <property type="entry name" value="ConA-like_dom_sf"/>
</dbReference>
<protein>
    <submittedName>
        <fullName evidence="1">Uncharacterized protein</fullName>
    </submittedName>
</protein>
<sequence>MENSGMLPGIWLQGNEQVGGNAEWNNWPDFGEIDVMENNSRHNNLAYRRGVEQTFHFGAPTPGTSTGAGAYNPTKAVTELASGGKTGGTIIDEFQIYWVEWIDDETVAIGTNGVETLRVTKAMTEQNGGRWPFSYSINSEGCITSSR</sequence>
<reference evidence="1" key="1">
    <citation type="journal article" date="2013" name="Environ. Microbiol.">
        <title>Microbiota from the distal guts of lean and obese adolescents exhibit partial functional redundancy besides clear differences in community structure.</title>
        <authorList>
            <person name="Ferrer M."/>
            <person name="Ruiz A."/>
            <person name="Lanza F."/>
            <person name="Haange S.B."/>
            <person name="Oberbach A."/>
            <person name="Till H."/>
            <person name="Bargiela R."/>
            <person name="Campoy C."/>
            <person name="Segura M.T."/>
            <person name="Richter M."/>
            <person name="von Bergen M."/>
            <person name="Seifert J."/>
            <person name="Suarez A."/>
        </authorList>
    </citation>
    <scope>NUCLEOTIDE SEQUENCE</scope>
</reference>
<gene>
    <name evidence="1" type="ORF">LEA_21160</name>
</gene>
<proteinExistence type="predicted"/>
<name>K1R287_9ZZZZ</name>
<accession>K1R287</accession>
<dbReference type="Gene3D" id="2.60.120.200">
    <property type="match status" value="1"/>
</dbReference>
<dbReference type="AlphaFoldDB" id="K1R287"/>
<comment type="caution">
    <text evidence="1">The sequence shown here is derived from an EMBL/GenBank/DDBJ whole genome shotgun (WGS) entry which is preliminary data.</text>
</comment>
<dbReference type="EMBL" id="AJWY01014558">
    <property type="protein sequence ID" value="EKC43412.1"/>
    <property type="molecule type" value="Genomic_DNA"/>
</dbReference>
<organism evidence="1">
    <name type="scientific">human gut metagenome</name>
    <dbReference type="NCBI Taxonomy" id="408170"/>
    <lineage>
        <taxon>unclassified sequences</taxon>
        <taxon>metagenomes</taxon>
        <taxon>organismal metagenomes</taxon>
    </lineage>
</organism>